<dbReference type="Proteomes" id="UP000245014">
    <property type="component" value="Unassembled WGS sequence"/>
</dbReference>
<sequence>MGLKNYIIATILFMVIVYGFVHSLELGEYTLTMFGNSLTLPVSLWLVVPILFLSIMTYLHIIFYAIVISFKNKFVRQDIKSTFDLIKSKLIQDDKKVSFITKDFKELSNVLHNVDFELKTTTLNSSNEDIKDILHTINEIENGVYVKDLKSTKGSKLFEKNIKNRIANDADFALEVVKRKDKYGYELQKEALLKVISDKSLTTVKKVYNEVKLDKELACAILKKDVQTDDFSLGYEEIIKILKDLNLSKDEYIKFAKLYENSEKPDTLIMLFEKLSSQNEDATEAYLYILNKFEMIDKLREFLVGSAEDEYVAFKALLDLKDAGKHYNLDNISYK</sequence>
<proteinExistence type="predicted"/>
<keyword evidence="1" id="KW-0812">Transmembrane</keyword>
<comment type="caution">
    <text evidence="2">The sequence shown here is derived from an EMBL/GenBank/DDBJ whole genome shotgun (WGS) entry which is preliminary data.</text>
</comment>
<dbReference type="STRING" id="28200.GCA_001572935_00627"/>
<name>A0A2U2C2H6_9BACT</name>
<evidence type="ECO:0000313" key="3">
    <source>
        <dbReference type="Proteomes" id="UP000245014"/>
    </source>
</evidence>
<dbReference type="RefSeq" id="WP_109065484.1">
    <property type="nucleotide sequence ID" value="NZ_QEYG01000007.1"/>
</dbReference>
<keyword evidence="1" id="KW-1133">Transmembrane helix</keyword>
<organism evidence="2 3">
    <name type="scientific">Aliarcobacter skirrowii</name>
    <dbReference type="NCBI Taxonomy" id="28200"/>
    <lineage>
        <taxon>Bacteria</taxon>
        <taxon>Pseudomonadati</taxon>
        <taxon>Campylobacterota</taxon>
        <taxon>Epsilonproteobacteria</taxon>
        <taxon>Campylobacterales</taxon>
        <taxon>Arcobacteraceae</taxon>
        <taxon>Aliarcobacter</taxon>
    </lineage>
</organism>
<dbReference type="EMBL" id="QEYI01000001">
    <property type="protein sequence ID" value="PWE23242.1"/>
    <property type="molecule type" value="Genomic_DNA"/>
</dbReference>
<feature type="transmembrane region" description="Helical" evidence="1">
    <location>
        <begin position="7"/>
        <end position="24"/>
    </location>
</feature>
<protein>
    <submittedName>
        <fullName evidence="2">Uncharacterized protein</fullName>
    </submittedName>
</protein>
<reference evidence="2 3" key="1">
    <citation type="submission" date="2018-05" db="EMBL/GenBank/DDBJ databases">
        <title>Antimicrobial susceptibility testing and genomic analysis of Arcobacter skirrowii strains and one Arcobacter butzleri isolated from German poultry farms.</title>
        <authorList>
            <person name="Haenel I."/>
            <person name="Hotzel H."/>
            <person name="Tomaso H."/>
            <person name="Busch A."/>
        </authorList>
    </citation>
    <scope>NUCLEOTIDE SEQUENCE [LARGE SCALE GENOMIC DNA]</scope>
    <source>
        <strain evidence="3">v</strain>
    </source>
</reference>
<dbReference type="AlphaFoldDB" id="A0A2U2C2H6"/>
<evidence type="ECO:0000313" key="2">
    <source>
        <dbReference type="EMBL" id="PWE23242.1"/>
    </source>
</evidence>
<gene>
    <name evidence="2" type="ORF">DF188_00785</name>
</gene>
<evidence type="ECO:0000256" key="1">
    <source>
        <dbReference type="SAM" id="Phobius"/>
    </source>
</evidence>
<keyword evidence="1" id="KW-0472">Membrane</keyword>
<feature type="transmembrane region" description="Helical" evidence="1">
    <location>
        <begin position="44"/>
        <end position="70"/>
    </location>
</feature>
<accession>A0A2U2C2H6</accession>